<evidence type="ECO:0000256" key="3">
    <source>
        <dbReference type="ARBA" id="ARBA00022679"/>
    </source>
</evidence>
<gene>
    <name evidence="8" type="ORF">UFOPK1773_00957</name>
</gene>
<keyword evidence="4" id="KW-0547">Nucleotide-binding</keyword>
<dbReference type="NCBIfam" id="TIGR03263">
    <property type="entry name" value="guanyl_kin"/>
    <property type="match status" value="1"/>
</dbReference>
<protein>
    <recommendedName>
        <fullName evidence="2">guanylate kinase</fullName>
        <ecNumber evidence="2">2.7.4.8</ecNumber>
    </recommendedName>
</protein>
<dbReference type="NCBIfam" id="NF041260">
    <property type="entry name" value="actino_IHF"/>
    <property type="match status" value="1"/>
</dbReference>
<dbReference type="EMBL" id="CAEZUA010000068">
    <property type="protein sequence ID" value="CAB4593323.1"/>
    <property type="molecule type" value="Genomic_DNA"/>
</dbReference>
<evidence type="ECO:0000256" key="4">
    <source>
        <dbReference type="ARBA" id="ARBA00022741"/>
    </source>
</evidence>
<proteinExistence type="inferred from homology"/>
<accession>A0A6J6G286</accession>
<dbReference type="InterPro" id="IPR055201">
    <property type="entry name" value="IHF-like_H2TH"/>
</dbReference>
<comment type="similarity">
    <text evidence="1">Belongs to the guanylate kinase family.</text>
</comment>
<name>A0A6J6G286_9ZZZZ</name>
<dbReference type="PANTHER" id="PTHR23117:SF13">
    <property type="entry name" value="GUANYLATE KINASE"/>
    <property type="match status" value="1"/>
</dbReference>
<evidence type="ECO:0000256" key="5">
    <source>
        <dbReference type="ARBA" id="ARBA00022777"/>
    </source>
</evidence>
<dbReference type="SMART" id="SM00072">
    <property type="entry name" value="GuKc"/>
    <property type="match status" value="1"/>
</dbReference>
<dbReference type="Gene3D" id="3.30.63.10">
    <property type="entry name" value="Guanylate Kinase phosphate binding domain"/>
    <property type="match status" value="1"/>
</dbReference>
<evidence type="ECO:0000256" key="2">
    <source>
        <dbReference type="ARBA" id="ARBA00012961"/>
    </source>
</evidence>
<dbReference type="GO" id="GO:0005524">
    <property type="term" value="F:ATP binding"/>
    <property type="evidence" value="ECO:0007669"/>
    <property type="project" value="UniProtKB-KW"/>
</dbReference>
<evidence type="ECO:0000256" key="1">
    <source>
        <dbReference type="ARBA" id="ARBA00005790"/>
    </source>
</evidence>
<dbReference type="Gene3D" id="1.10.8.50">
    <property type="match status" value="1"/>
</dbReference>
<dbReference type="Pfam" id="PF00625">
    <property type="entry name" value="Guanylate_kin"/>
    <property type="match status" value="1"/>
</dbReference>
<dbReference type="Pfam" id="PF22525">
    <property type="entry name" value="H2TH_5"/>
    <property type="match status" value="1"/>
</dbReference>
<keyword evidence="3" id="KW-0808">Transferase</keyword>
<dbReference type="InterPro" id="IPR027417">
    <property type="entry name" value="P-loop_NTPase"/>
</dbReference>
<keyword evidence="6" id="KW-0067">ATP-binding</keyword>
<dbReference type="HAMAP" id="MF_00328">
    <property type="entry name" value="Guanylate_kinase"/>
    <property type="match status" value="1"/>
</dbReference>
<dbReference type="GO" id="GO:0005829">
    <property type="term" value="C:cytosol"/>
    <property type="evidence" value="ECO:0007669"/>
    <property type="project" value="TreeGrafter"/>
</dbReference>
<dbReference type="InterPro" id="IPR047806">
    <property type="entry name" value="IHF_actinobact"/>
</dbReference>
<dbReference type="Gene3D" id="3.40.50.300">
    <property type="entry name" value="P-loop containing nucleotide triphosphate hydrolases"/>
    <property type="match status" value="1"/>
</dbReference>
<dbReference type="EC" id="2.7.4.8" evidence="2"/>
<dbReference type="PANTHER" id="PTHR23117">
    <property type="entry name" value="GUANYLATE KINASE-RELATED"/>
    <property type="match status" value="1"/>
</dbReference>
<reference evidence="8" key="1">
    <citation type="submission" date="2020-05" db="EMBL/GenBank/DDBJ databases">
        <authorList>
            <person name="Chiriac C."/>
            <person name="Salcher M."/>
            <person name="Ghai R."/>
            <person name="Kavagutti S V."/>
        </authorList>
    </citation>
    <scope>NUCLEOTIDE SEQUENCE</scope>
</reference>
<dbReference type="PROSITE" id="PS50052">
    <property type="entry name" value="GUANYLATE_KINASE_2"/>
    <property type="match status" value="1"/>
</dbReference>
<keyword evidence="5" id="KW-0418">Kinase</keyword>
<dbReference type="InterPro" id="IPR017665">
    <property type="entry name" value="Guanylate_kinase"/>
</dbReference>
<evidence type="ECO:0000256" key="6">
    <source>
        <dbReference type="ARBA" id="ARBA00022840"/>
    </source>
</evidence>
<dbReference type="FunFam" id="3.30.63.10:FF:000002">
    <property type="entry name" value="Guanylate kinase 1"/>
    <property type="match status" value="1"/>
</dbReference>
<dbReference type="AlphaFoldDB" id="A0A6J6G286"/>
<evidence type="ECO:0000313" key="8">
    <source>
        <dbReference type="EMBL" id="CAB4593323.1"/>
    </source>
</evidence>
<dbReference type="InterPro" id="IPR020590">
    <property type="entry name" value="Guanylate_kinase_CS"/>
</dbReference>
<evidence type="ECO:0000259" key="7">
    <source>
        <dbReference type="PROSITE" id="PS50052"/>
    </source>
</evidence>
<dbReference type="CDD" id="cd00071">
    <property type="entry name" value="GMPK"/>
    <property type="match status" value="1"/>
</dbReference>
<organism evidence="8">
    <name type="scientific">freshwater metagenome</name>
    <dbReference type="NCBI Taxonomy" id="449393"/>
    <lineage>
        <taxon>unclassified sequences</taxon>
        <taxon>metagenomes</taxon>
        <taxon>ecological metagenomes</taxon>
    </lineage>
</organism>
<sequence length="290" mass="32312">MKNPPVLSVLQRQQALEKASFSRKKRAAIKIQLKNGELSFRDVLDLAKTDQIIAKMRVRELIESVPGVGKIRAAVMMEKLEISLTRRIQGLGVHQLNALMREFAVPSSSTRRGKLIVLSGPGGVGKSTIAERLRSRNNFYVSVSATTRNPRPNEREGIDYFFLSRDQFLTKIDNDEFLEWAEFAGALYGTPRAGVENSLAQGHDVLLEIEIEGARQVKAHSSEAILVFLQPPSWEHLVARLEARGTDTPERRAQRLALAQEEIAASGDFDLVLVNDEVENVVSRLVSLTT</sequence>
<dbReference type="InterPro" id="IPR008144">
    <property type="entry name" value="Guanylate_kin-like_dom"/>
</dbReference>
<dbReference type="InterPro" id="IPR008145">
    <property type="entry name" value="GK/Ca_channel_bsu"/>
</dbReference>
<dbReference type="PROSITE" id="PS00856">
    <property type="entry name" value="GUANYLATE_KINASE_1"/>
    <property type="match status" value="1"/>
</dbReference>
<dbReference type="SUPFAM" id="SSF52540">
    <property type="entry name" value="P-loop containing nucleoside triphosphate hydrolases"/>
    <property type="match status" value="1"/>
</dbReference>
<feature type="domain" description="Guanylate kinase-like" evidence="7">
    <location>
        <begin position="113"/>
        <end position="290"/>
    </location>
</feature>
<dbReference type="GO" id="GO:0004385">
    <property type="term" value="F:GMP kinase activity"/>
    <property type="evidence" value="ECO:0007669"/>
    <property type="project" value="UniProtKB-EC"/>
</dbReference>